<reference evidence="3 4" key="1">
    <citation type="submission" date="2018-10" db="EMBL/GenBank/DDBJ databases">
        <title>Isolation from cow dung.</title>
        <authorList>
            <person name="Ling L."/>
        </authorList>
    </citation>
    <scope>NUCLEOTIDE SEQUENCE [LARGE SCALE GENOMIC DNA]</scope>
    <source>
        <strain evidence="3 4">NEAU-LL90</strain>
    </source>
</reference>
<feature type="domain" description="Transcription regulator PadR N-terminal" evidence="1">
    <location>
        <begin position="10"/>
        <end position="82"/>
    </location>
</feature>
<dbReference type="Pfam" id="PF10400">
    <property type="entry name" value="Vir_act_alpha_C"/>
    <property type="match status" value="1"/>
</dbReference>
<dbReference type="PANTHER" id="PTHR43252">
    <property type="entry name" value="TRANSCRIPTIONAL REGULATOR YQJI"/>
    <property type="match status" value="1"/>
</dbReference>
<keyword evidence="4" id="KW-1185">Reference proteome</keyword>
<name>A0A3M2LDK6_9NOCA</name>
<dbReference type="AlphaFoldDB" id="A0A3M2LDK6"/>
<dbReference type="EMBL" id="RFFH01000001">
    <property type="protein sequence ID" value="RMI35619.1"/>
    <property type="molecule type" value="Genomic_DNA"/>
</dbReference>
<dbReference type="Gene3D" id="1.10.10.10">
    <property type="entry name" value="Winged helix-like DNA-binding domain superfamily/Winged helix DNA-binding domain"/>
    <property type="match status" value="1"/>
</dbReference>
<dbReference type="PANTHER" id="PTHR43252:SF2">
    <property type="entry name" value="TRANSCRIPTION REGULATOR, PADR-LIKE FAMILY"/>
    <property type="match status" value="1"/>
</dbReference>
<organism evidence="3 4">
    <name type="scientific">Nocardia stercoris</name>
    <dbReference type="NCBI Taxonomy" id="2483361"/>
    <lineage>
        <taxon>Bacteria</taxon>
        <taxon>Bacillati</taxon>
        <taxon>Actinomycetota</taxon>
        <taxon>Actinomycetes</taxon>
        <taxon>Mycobacteriales</taxon>
        <taxon>Nocardiaceae</taxon>
        <taxon>Nocardia</taxon>
    </lineage>
</organism>
<comment type="caution">
    <text evidence="3">The sequence shown here is derived from an EMBL/GenBank/DDBJ whole genome shotgun (WGS) entry which is preliminary data.</text>
</comment>
<dbReference type="InterPro" id="IPR018309">
    <property type="entry name" value="Tscrpt_reg_PadR_C"/>
</dbReference>
<dbReference type="InterPro" id="IPR036390">
    <property type="entry name" value="WH_DNA-bd_sf"/>
</dbReference>
<gene>
    <name evidence="3" type="ORF">EBN03_05135</name>
</gene>
<evidence type="ECO:0000313" key="3">
    <source>
        <dbReference type="EMBL" id="RMI35619.1"/>
    </source>
</evidence>
<evidence type="ECO:0000313" key="4">
    <source>
        <dbReference type="Proteomes" id="UP000279275"/>
    </source>
</evidence>
<sequence>MALTTTSYAILSLLAVRPWTTYELKQQMDRSLRALWPRAGSVLYDEPKKLVAHGLAVSRVEYTGRRKSTVYEITDAGRQALRDWLDVPGAGPVLEFEGLLKVSFADHGDLDQLRANIARIKAEAEYRMDAVDERMAEYAETGGPYPERLPVIALGARFLREQNELLLRWAEWAEQETGHWTGTTLATGARVPPDAFTDPE</sequence>
<protein>
    <submittedName>
        <fullName evidence="3">PadR family transcriptional regulator</fullName>
    </submittedName>
</protein>
<evidence type="ECO:0000259" key="2">
    <source>
        <dbReference type="Pfam" id="PF10400"/>
    </source>
</evidence>
<proteinExistence type="predicted"/>
<dbReference type="InterPro" id="IPR005149">
    <property type="entry name" value="Tscrpt_reg_PadR_N"/>
</dbReference>
<dbReference type="Proteomes" id="UP000279275">
    <property type="component" value="Unassembled WGS sequence"/>
</dbReference>
<dbReference type="Pfam" id="PF03551">
    <property type="entry name" value="PadR"/>
    <property type="match status" value="1"/>
</dbReference>
<evidence type="ECO:0000259" key="1">
    <source>
        <dbReference type="Pfam" id="PF03551"/>
    </source>
</evidence>
<dbReference type="RefSeq" id="WP_122186595.1">
    <property type="nucleotide sequence ID" value="NZ_RFFH01000001.1"/>
</dbReference>
<dbReference type="InterPro" id="IPR036388">
    <property type="entry name" value="WH-like_DNA-bd_sf"/>
</dbReference>
<dbReference type="SUPFAM" id="SSF46785">
    <property type="entry name" value="Winged helix' DNA-binding domain"/>
    <property type="match status" value="1"/>
</dbReference>
<accession>A0A3M2LDK6</accession>
<feature type="domain" description="Transcription regulator PadR C-terminal" evidence="2">
    <location>
        <begin position="99"/>
        <end position="175"/>
    </location>
</feature>
<dbReference type="OrthoDB" id="3186544at2"/>